<dbReference type="EMBL" id="CP036287">
    <property type="protein sequence ID" value="QDU69727.1"/>
    <property type="molecule type" value="Genomic_DNA"/>
</dbReference>
<accession>A0A518BRX9</accession>
<evidence type="ECO:0000256" key="1">
    <source>
        <dbReference type="SAM" id="MobiDB-lite"/>
    </source>
</evidence>
<dbReference type="RefSeq" id="WP_145069893.1">
    <property type="nucleotide sequence ID" value="NZ_CP036287.1"/>
</dbReference>
<name>A0A518BRX9_9BACT</name>
<protein>
    <submittedName>
        <fullName evidence="2">Uncharacterized protein</fullName>
    </submittedName>
</protein>
<proteinExistence type="predicted"/>
<dbReference type="KEGG" id="pbap:Pla133_48490"/>
<dbReference type="AlphaFoldDB" id="A0A518BRX9"/>
<evidence type="ECO:0000313" key="2">
    <source>
        <dbReference type="EMBL" id="QDU69727.1"/>
    </source>
</evidence>
<organism evidence="2 3">
    <name type="scientific">Engelhardtia mirabilis</name>
    <dbReference type="NCBI Taxonomy" id="2528011"/>
    <lineage>
        <taxon>Bacteria</taxon>
        <taxon>Pseudomonadati</taxon>
        <taxon>Planctomycetota</taxon>
        <taxon>Planctomycetia</taxon>
        <taxon>Planctomycetia incertae sedis</taxon>
        <taxon>Engelhardtia</taxon>
    </lineage>
</organism>
<reference evidence="2 3" key="1">
    <citation type="submission" date="2019-02" db="EMBL/GenBank/DDBJ databases">
        <title>Deep-cultivation of Planctomycetes and their phenomic and genomic characterization uncovers novel biology.</title>
        <authorList>
            <person name="Wiegand S."/>
            <person name="Jogler M."/>
            <person name="Boedeker C."/>
            <person name="Pinto D."/>
            <person name="Vollmers J."/>
            <person name="Rivas-Marin E."/>
            <person name="Kohn T."/>
            <person name="Peeters S.H."/>
            <person name="Heuer A."/>
            <person name="Rast P."/>
            <person name="Oberbeckmann S."/>
            <person name="Bunk B."/>
            <person name="Jeske O."/>
            <person name="Meyerdierks A."/>
            <person name="Storesund J.E."/>
            <person name="Kallscheuer N."/>
            <person name="Luecker S."/>
            <person name="Lage O.M."/>
            <person name="Pohl T."/>
            <person name="Merkel B.J."/>
            <person name="Hornburger P."/>
            <person name="Mueller R.-W."/>
            <person name="Bruemmer F."/>
            <person name="Labrenz M."/>
            <person name="Spormann A.M."/>
            <person name="Op den Camp H."/>
            <person name="Overmann J."/>
            <person name="Amann R."/>
            <person name="Jetten M.S.M."/>
            <person name="Mascher T."/>
            <person name="Medema M.H."/>
            <person name="Devos D.P."/>
            <person name="Kaster A.-K."/>
            <person name="Ovreas L."/>
            <person name="Rohde M."/>
            <person name="Galperin M.Y."/>
            <person name="Jogler C."/>
        </authorList>
    </citation>
    <scope>NUCLEOTIDE SEQUENCE [LARGE SCALE GENOMIC DNA]</scope>
    <source>
        <strain evidence="2 3">Pla133</strain>
    </source>
</reference>
<evidence type="ECO:0000313" key="3">
    <source>
        <dbReference type="Proteomes" id="UP000316921"/>
    </source>
</evidence>
<sequence>MLASLVIAALQGRAEPLDAIQTDPPEFVRLEGHFVDERGASLRPEFVTWDLVGLLDGRTVAVGGLGGFGQHSGLRVDARGHFVTEPLLRVPTRCEHIELRFRVAQLGGAVVPLPTDLRVGSSGGPVLELGDVALGPAPLTTSAVLLDHSGAPLAGQLVLFSERGSEGLPFARTDAEGRFEVRHFPSIDGAPLSVSLPAEEGVRTAHRWELVPGQSGQVVRAPAPTTVTVELQPVEGWVAPDYFFVCLLDERGRVVASAGHQGESALSLAVDETGPFELWVESWGSRDVFRVLRGVELEAGVDNRLPPIRIGAGLRSIRARVHDAEGNPIRHAEARTHRHVFNGDWVLPAWTDSGGQVELTLCAEVDRLRFTAKGFWGRWAPIVGDECAVQLDRGGSAELVFPESWESIVADELGSSYFWPQGLWLSTASTDPSWDRGHLTFKPESQSSRGTLDTPGRHQITPFGPLRSGVEPFTIDVPAGEEPFRIELSENDLRRICGG</sequence>
<keyword evidence="3" id="KW-1185">Reference proteome</keyword>
<feature type="region of interest" description="Disordered" evidence="1">
    <location>
        <begin position="441"/>
        <end position="467"/>
    </location>
</feature>
<gene>
    <name evidence="2" type="ORF">Pla133_48490</name>
</gene>
<dbReference type="Proteomes" id="UP000316921">
    <property type="component" value="Chromosome"/>
</dbReference>